<sequence length="273" mass="31762">MSTPDDKNTETPVELNKIKSNFEGAEYQRTILENWQDITLDSFTLKSPEKPLSENFEDLLAMLRDLQLGLAPRYRDEEFLYTKLLHAWLITDLRASISLKNKGKGSQYLASNSDSYYTDRRYKSRPVDSKNVTRQSQNTLLLPQFNSHSSQSSVNKNSTEQPKRCFICKKYGCWSSNHSDADREKHRKNWQRDMQNRANRRYDQYLVEGCDDDQEDEDEQIIDDATIEALTSNIDSYQIEDNENAMQHTFFGETDGKELLSTIADLSIQHMIT</sequence>
<comment type="caution">
    <text evidence="1">The sequence shown here is derived from an EMBL/GenBank/DDBJ whole genome shotgun (WGS) entry which is preliminary data.</text>
</comment>
<dbReference type="OrthoDB" id="3599759at2759"/>
<dbReference type="AlphaFoldDB" id="A0A420I395"/>
<keyword evidence="2" id="KW-1185">Reference proteome</keyword>
<evidence type="ECO:0000313" key="1">
    <source>
        <dbReference type="EMBL" id="RKF64178.1"/>
    </source>
</evidence>
<organism evidence="1 2">
    <name type="scientific">Erysiphe neolycopersici</name>
    <dbReference type="NCBI Taxonomy" id="212602"/>
    <lineage>
        <taxon>Eukaryota</taxon>
        <taxon>Fungi</taxon>
        <taxon>Dikarya</taxon>
        <taxon>Ascomycota</taxon>
        <taxon>Pezizomycotina</taxon>
        <taxon>Leotiomycetes</taxon>
        <taxon>Erysiphales</taxon>
        <taxon>Erysiphaceae</taxon>
        <taxon>Erysiphe</taxon>
    </lineage>
</organism>
<accession>A0A420I395</accession>
<proteinExistence type="predicted"/>
<evidence type="ECO:0000313" key="2">
    <source>
        <dbReference type="Proteomes" id="UP000286134"/>
    </source>
</evidence>
<feature type="non-terminal residue" evidence="1">
    <location>
        <position position="273"/>
    </location>
</feature>
<protein>
    <submittedName>
        <fullName evidence="1">Uncharacterized protein</fullName>
    </submittedName>
</protein>
<gene>
    <name evidence="1" type="ORF">OnM2_020098</name>
</gene>
<name>A0A420I395_9PEZI</name>
<dbReference type="STRING" id="212602.A0A420I395"/>
<dbReference type="EMBL" id="MCFK01002072">
    <property type="protein sequence ID" value="RKF64178.1"/>
    <property type="molecule type" value="Genomic_DNA"/>
</dbReference>
<reference evidence="1 2" key="1">
    <citation type="journal article" date="2018" name="BMC Genomics">
        <title>Comparative genome analyses reveal sequence features reflecting distinct modes of host-adaptation between dicot and monocot powdery mildew.</title>
        <authorList>
            <person name="Wu Y."/>
            <person name="Ma X."/>
            <person name="Pan Z."/>
            <person name="Kale S.D."/>
            <person name="Song Y."/>
            <person name="King H."/>
            <person name="Zhang Q."/>
            <person name="Presley C."/>
            <person name="Deng X."/>
            <person name="Wei C.I."/>
            <person name="Xiao S."/>
        </authorList>
    </citation>
    <scope>NUCLEOTIDE SEQUENCE [LARGE SCALE GENOMIC DNA]</scope>
    <source>
        <strain evidence="1">UMSG2</strain>
    </source>
</reference>
<dbReference type="Proteomes" id="UP000286134">
    <property type="component" value="Unassembled WGS sequence"/>
</dbReference>